<dbReference type="PROSITE" id="PS00237">
    <property type="entry name" value="G_PROTEIN_RECEP_F1_1"/>
    <property type="match status" value="1"/>
</dbReference>
<feature type="transmembrane region" description="Helical" evidence="11">
    <location>
        <begin position="29"/>
        <end position="52"/>
    </location>
</feature>
<evidence type="ECO:0000256" key="10">
    <source>
        <dbReference type="RuleBase" id="RU000688"/>
    </source>
</evidence>
<keyword evidence="14" id="KW-1185">Reference proteome</keyword>
<dbReference type="GO" id="GO:0005886">
    <property type="term" value="C:plasma membrane"/>
    <property type="evidence" value="ECO:0007669"/>
    <property type="project" value="UniProtKB-SubCell"/>
</dbReference>
<keyword evidence="6 11" id="KW-0472">Membrane</keyword>
<protein>
    <recommendedName>
        <fullName evidence="11">Olfactory receptor</fullName>
    </recommendedName>
</protein>
<feature type="transmembrane region" description="Helical" evidence="11">
    <location>
        <begin position="144"/>
        <end position="162"/>
    </location>
</feature>
<dbReference type="InterPro" id="IPR017452">
    <property type="entry name" value="GPCR_Rhodpsn_7TM"/>
</dbReference>
<feature type="domain" description="G-protein coupled receptors family 1 profile" evidence="12">
    <location>
        <begin position="45"/>
        <end position="294"/>
    </location>
</feature>
<feature type="transmembrane region" description="Helical" evidence="11">
    <location>
        <begin position="204"/>
        <end position="229"/>
    </location>
</feature>
<dbReference type="FunFam" id="1.20.1070.10:FF:000003">
    <property type="entry name" value="Olfactory receptor"/>
    <property type="match status" value="1"/>
</dbReference>
<feature type="transmembrane region" description="Helical" evidence="11">
    <location>
        <begin position="64"/>
        <end position="85"/>
    </location>
</feature>
<dbReference type="AlphaFoldDB" id="A0A8C0V8C3"/>
<dbReference type="InterPro" id="IPR000276">
    <property type="entry name" value="GPCR_Rhodpsn"/>
</dbReference>
<dbReference type="GO" id="GO:0004984">
    <property type="term" value="F:olfactory receptor activity"/>
    <property type="evidence" value="ECO:0007669"/>
    <property type="project" value="InterPro"/>
</dbReference>
<sequence length="353" mass="39257">MEEKLLSWVGSRYAHFVLLGFSEQGNTQVVLFVVFLVIYVITLLGNVGLLVLIRLVAQLHTPMYFFLTSLAFLDLCYSSCITPRLLQDLLDQDKVISHAACLTQFYFYVAFATTECYLLAAMAYDRYVAICRPLLYSLSMSRGICVLLVGGSCLAGVTNATLHTGLALGLSFCGPNVIDHFYCEGPPLFALSCTDTTPNELGMFIMVGFNLAATILAILLSYGFILAAVLGTRSAVGKRKAFSTCASHLAVVVLFYGSLVSMYSRHSSRSSRERDKVASVFYTMVTPMLNPFIYSLRNQEVKAAPKLAPRAVRPLIWHLLWITVLLSFEQLCNFPSKTNHETQRKEKQTGRKK</sequence>
<dbReference type="PANTHER" id="PTHR48018">
    <property type="entry name" value="OLFACTORY RECEPTOR"/>
    <property type="match status" value="1"/>
</dbReference>
<dbReference type="PRINTS" id="PR00237">
    <property type="entry name" value="GPCRRHODOPSN"/>
</dbReference>
<dbReference type="Proteomes" id="UP000694410">
    <property type="component" value="Unplaced"/>
</dbReference>
<evidence type="ECO:0000256" key="6">
    <source>
        <dbReference type="ARBA" id="ARBA00023136"/>
    </source>
</evidence>
<evidence type="ECO:0000313" key="13">
    <source>
        <dbReference type="Ensembl" id="ENSCCEP00000018652.1"/>
    </source>
</evidence>
<proteinExistence type="inferred from homology"/>
<comment type="function">
    <text evidence="1">Odorant receptor.</text>
</comment>
<evidence type="ECO:0000313" key="14">
    <source>
        <dbReference type="Proteomes" id="UP000694410"/>
    </source>
</evidence>
<evidence type="ECO:0000256" key="9">
    <source>
        <dbReference type="ARBA" id="ARBA00023224"/>
    </source>
</evidence>
<evidence type="ECO:0000256" key="4">
    <source>
        <dbReference type="ARBA" id="ARBA00022989"/>
    </source>
</evidence>
<keyword evidence="4 11" id="KW-1133">Transmembrane helix</keyword>
<dbReference type="Ensembl" id="ENSCCET00000028504.1">
    <property type="protein sequence ID" value="ENSCCEP00000018652.1"/>
    <property type="gene ID" value="ENSCCEG00000017065.1"/>
</dbReference>
<reference evidence="13" key="1">
    <citation type="submission" date="2025-08" db="UniProtKB">
        <authorList>
            <consortium name="Ensembl"/>
        </authorList>
    </citation>
    <scope>IDENTIFICATION</scope>
</reference>
<dbReference type="PROSITE" id="PS50262">
    <property type="entry name" value="G_PROTEIN_RECEP_F1_2"/>
    <property type="match status" value="1"/>
</dbReference>
<dbReference type="Pfam" id="PF13853">
    <property type="entry name" value="7tm_4"/>
    <property type="match status" value="1"/>
</dbReference>
<evidence type="ECO:0000256" key="3">
    <source>
        <dbReference type="ARBA" id="ARBA00022692"/>
    </source>
</evidence>
<dbReference type="GO" id="GO:0004930">
    <property type="term" value="F:G protein-coupled receptor activity"/>
    <property type="evidence" value="ECO:0007669"/>
    <property type="project" value="UniProtKB-KW"/>
</dbReference>
<keyword evidence="11" id="KW-0552">Olfaction</keyword>
<keyword evidence="11" id="KW-0716">Sensory transduction</keyword>
<evidence type="ECO:0000256" key="5">
    <source>
        <dbReference type="ARBA" id="ARBA00023040"/>
    </source>
</evidence>
<evidence type="ECO:0000256" key="1">
    <source>
        <dbReference type="ARBA" id="ARBA00002936"/>
    </source>
</evidence>
<keyword evidence="9 10" id="KW-0807">Transducer</keyword>
<feature type="transmembrane region" description="Helical" evidence="11">
    <location>
        <begin position="241"/>
        <end position="259"/>
    </location>
</feature>
<accession>A0A8C0V8C3</accession>
<feature type="transmembrane region" description="Helical" evidence="11">
    <location>
        <begin position="105"/>
        <end position="124"/>
    </location>
</feature>
<keyword evidence="3 10" id="KW-0812">Transmembrane</keyword>
<name>A0A8C0V8C3_CYACU</name>
<evidence type="ECO:0000259" key="12">
    <source>
        <dbReference type="PROSITE" id="PS50262"/>
    </source>
</evidence>
<dbReference type="InterPro" id="IPR000725">
    <property type="entry name" value="Olfact_rcpt"/>
</dbReference>
<keyword evidence="7 10" id="KW-0675">Receptor</keyword>
<keyword evidence="11" id="KW-1003">Cell membrane</keyword>
<dbReference type="SUPFAM" id="SSF81321">
    <property type="entry name" value="Family A G protein-coupled receptor-like"/>
    <property type="match status" value="1"/>
</dbReference>
<evidence type="ECO:0000256" key="8">
    <source>
        <dbReference type="ARBA" id="ARBA00023180"/>
    </source>
</evidence>
<evidence type="ECO:0000256" key="11">
    <source>
        <dbReference type="RuleBase" id="RU363047"/>
    </source>
</evidence>
<evidence type="ECO:0000256" key="2">
    <source>
        <dbReference type="ARBA" id="ARBA00004141"/>
    </source>
</evidence>
<reference evidence="13" key="2">
    <citation type="submission" date="2025-09" db="UniProtKB">
        <authorList>
            <consortium name="Ensembl"/>
        </authorList>
    </citation>
    <scope>IDENTIFICATION</scope>
</reference>
<comment type="subcellular location">
    <subcellularLocation>
        <location evidence="11">Cell membrane</location>
        <topology evidence="11">Multi-pass membrane protein</topology>
    </subcellularLocation>
    <subcellularLocation>
        <location evidence="2">Membrane</location>
        <topology evidence="2">Multi-pass membrane protein</topology>
    </subcellularLocation>
</comment>
<keyword evidence="5 10" id="KW-0297">G-protein coupled receptor</keyword>
<feature type="transmembrane region" description="Helical" evidence="11">
    <location>
        <begin position="279"/>
        <end position="296"/>
    </location>
</feature>
<keyword evidence="8" id="KW-0325">Glycoprotein</keyword>
<comment type="similarity">
    <text evidence="10">Belongs to the G-protein coupled receptor 1 family.</text>
</comment>
<organism evidence="13 14">
    <name type="scientific">Cyanistes caeruleus</name>
    <name type="common">Eurasian blue tit</name>
    <name type="synonym">Parus caeruleus</name>
    <dbReference type="NCBI Taxonomy" id="156563"/>
    <lineage>
        <taxon>Eukaryota</taxon>
        <taxon>Metazoa</taxon>
        <taxon>Chordata</taxon>
        <taxon>Craniata</taxon>
        <taxon>Vertebrata</taxon>
        <taxon>Euteleostomi</taxon>
        <taxon>Archelosauria</taxon>
        <taxon>Archosauria</taxon>
        <taxon>Dinosauria</taxon>
        <taxon>Saurischia</taxon>
        <taxon>Theropoda</taxon>
        <taxon>Coelurosauria</taxon>
        <taxon>Aves</taxon>
        <taxon>Neognathae</taxon>
        <taxon>Neoaves</taxon>
        <taxon>Telluraves</taxon>
        <taxon>Australaves</taxon>
        <taxon>Passeriformes</taxon>
        <taxon>Paridae</taxon>
        <taxon>Cyanistes</taxon>
    </lineage>
</organism>
<dbReference type="PRINTS" id="PR00245">
    <property type="entry name" value="OLFACTORYR"/>
</dbReference>
<evidence type="ECO:0000256" key="7">
    <source>
        <dbReference type="ARBA" id="ARBA00023170"/>
    </source>
</evidence>
<dbReference type="Gene3D" id="1.20.1070.10">
    <property type="entry name" value="Rhodopsin 7-helix transmembrane proteins"/>
    <property type="match status" value="1"/>
</dbReference>